<evidence type="ECO:0000256" key="9">
    <source>
        <dbReference type="ARBA" id="ARBA00023239"/>
    </source>
</evidence>
<reference evidence="16" key="1">
    <citation type="journal article" date="2014" name="Genome Announc.">
        <title>Draft Genome Sequences of Three Alkaliphilic Bacillus Strains, Bacillus wakoensis JCM 9140T, Bacillus akibai JCM 9157T, and Bacillus hemicellulosilyticus JCM 9152T.</title>
        <authorList>
            <person name="Yuki M."/>
            <person name="Oshima K."/>
            <person name="Suda W."/>
            <person name="Oshida Y."/>
            <person name="Kitamura K."/>
            <person name="Iida T."/>
            <person name="Hattori M."/>
            <person name="Ohkuma M."/>
        </authorList>
    </citation>
    <scope>NUCLEOTIDE SEQUENCE [LARGE SCALE GENOMIC DNA]</scope>
    <source>
        <strain evidence="16">JCM 9152</strain>
    </source>
</reference>
<feature type="site" description="Part of a proton relay during catalysis" evidence="12">
    <location>
        <position position="109"/>
    </location>
</feature>
<evidence type="ECO:0000256" key="14">
    <source>
        <dbReference type="PIRSR" id="PIRSR001365-1"/>
    </source>
</evidence>
<evidence type="ECO:0000256" key="8">
    <source>
        <dbReference type="ARBA" id="ARBA00023154"/>
    </source>
</evidence>
<dbReference type="GO" id="GO:0019877">
    <property type="term" value="P:diaminopimelate biosynthetic process"/>
    <property type="evidence" value="ECO:0007669"/>
    <property type="project" value="UniProtKB-UniRule"/>
</dbReference>
<comment type="pathway">
    <text evidence="2 12">Amino-acid biosynthesis; L-lysine biosynthesis via DAP pathway; (S)-tetrahydrodipicolinate from L-aspartate: step 3/4.</text>
</comment>
<evidence type="ECO:0000313" key="17">
    <source>
        <dbReference type="Proteomes" id="UP000018895"/>
    </source>
</evidence>
<evidence type="ECO:0000256" key="15">
    <source>
        <dbReference type="PIRSR" id="PIRSR001365-2"/>
    </source>
</evidence>
<keyword evidence="17" id="KW-1185">Reference proteome</keyword>
<evidence type="ECO:0000256" key="1">
    <source>
        <dbReference type="ARBA" id="ARBA00003294"/>
    </source>
</evidence>
<dbReference type="STRING" id="1236971.JCM9152_653"/>
<dbReference type="SUPFAM" id="SSF51569">
    <property type="entry name" value="Aldolase"/>
    <property type="match status" value="1"/>
</dbReference>
<comment type="function">
    <text evidence="1 12">Catalyzes the condensation of (S)-aspartate-beta-semialdehyde [(S)-ASA] and pyruvate to 4-hydroxy-tetrahydrodipicolinate (HTPA).</text>
</comment>
<dbReference type="Gene3D" id="3.20.20.70">
    <property type="entry name" value="Aldolase class I"/>
    <property type="match status" value="1"/>
</dbReference>
<evidence type="ECO:0000256" key="11">
    <source>
        <dbReference type="ARBA" id="ARBA00047836"/>
    </source>
</evidence>
<feature type="binding site" evidence="12 15">
    <location>
        <position position="205"/>
    </location>
    <ligand>
        <name>pyruvate</name>
        <dbReference type="ChEBI" id="CHEBI:15361"/>
    </ligand>
</feature>
<organism evidence="16 17">
    <name type="scientific">Halalkalibacter hemicellulosilyticusJCM 9152</name>
    <dbReference type="NCBI Taxonomy" id="1236971"/>
    <lineage>
        <taxon>Bacteria</taxon>
        <taxon>Bacillati</taxon>
        <taxon>Bacillota</taxon>
        <taxon>Bacilli</taxon>
        <taxon>Bacillales</taxon>
        <taxon>Bacillaceae</taxon>
        <taxon>Halalkalibacter</taxon>
    </lineage>
</organism>
<dbReference type="InterPro" id="IPR013785">
    <property type="entry name" value="Aldolase_TIM"/>
</dbReference>
<dbReference type="GO" id="GO:0009089">
    <property type="term" value="P:lysine biosynthetic process via diaminopimelate"/>
    <property type="evidence" value="ECO:0007669"/>
    <property type="project" value="UniProtKB-UniRule"/>
</dbReference>
<proteinExistence type="inferred from homology"/>
<evidence type="ECO:0000256" key="10">
    <source>
        <dbReference type="ARBA" id="ARBA00023270"/>
    </source>
</evidence>
<dbReference type="AlphaFoldDB" id="W4QD53"/>
<keyword evidence="10 12" id="KW-0704">Schiff base</keyword>
<feature type="active site" description="Schiff-base intermediate with substrate" evidence="12 14">
    <location>
        <position position="163"/>
    </location>
</feature>
<feature type="site" description="Part of a proton relay during catalysis" evidence="12">
    <location>
        <position position="46"/>
    </location>
</feature>
<comment type="subunit">
    <text evidence="12">Homotetramer; dimer of dimers.</text>
</comment>
<dbReference type="InterPro" id="IPR005263">
    <property type="entry name" value="DapA"/>
</dbReference>
<dbReference type="UniPathway" id="UPA00034">
    <property type="reaction ID" value="UER00017"/>
</dbReference>
<dbReference type="PRINTS" id="PR00146">
    <property type="entry name" value="DHPICSNTHASE"/>
</dbReference>
<evidence type="ECO:0000256" key="12">
    <source>
        <dbReference type="HAMAP-Rule" id="MF_00418"/>
    </source>
</evidence>
<dbReference type="InterPro" id="IPR020625">
    <property type="entry name" value="Schiff_base-form_aldolases_AS"/>
</dbReference>
<dbReference type="PANTHER" id="PTHR12128">
    <property type="entry name" value="DIHYDRODIPICOLINATE SYNTHASE"/>
    <property type="match status" value="1"/>
</dbReference>
<feature type="binding site" evidence="12 15">
    <location>
        <position position="47"/>
    </location>
    <ligand>
        <name>pyruvate</name>
        <dbReference type="ChEBI" id="CHEBI:15361"/>
    </ligand>
</feature>
<evidence type="ECO:0000256" key="5">
    <source>
        <dbReference type="ARBA" id="ARBA00022490"/>
    </source>
</evidence>
<dbReference type="PROSITE" id="PS00665">
    <property type="entry name" value="DHDPS_1"/>
    <property type="match status" value="1"/>
</dbReference>
<dbReference type="Pfam" id="PF00701">
    <property type="entry name" value="DHDPS"/>
    <property type="match status" value="1"/>
</dbReference>
<keyword evidence="7 12" id="KW-0220">Diaminopimelate biosynthesis</keyword>
<evidence type="ECO:0000256" key="7">
    <source>
        <dbReference type="ARBA" id="ARBA00022915"/>
    </source>
</evidence>
<accession>W4QD53</accession>
<dbReference type="Proteomes" id="UP000018895">
    <property type="component" value="Unassembled WGS sequence"/>
</dbReference>
<feature type="active site" description="Proton donor/acceptor" evidence="12 14">
    <location>
        <position position="135"/>
    </location>
</feature>
<dbReference type="SMART" id="SM01130">
    <property type="entry name" value="DHDPS"/>
    <property type="match status" value="1"/>
</dbReference>
<dbReference type="RefSeq" id="WP_369384509.1">
    <property type="nucleotide sequence ID" value="NZ_BAUU01000003.1"/>
</dbReference>
<protein>
    <recommendedName>
        <fullName evidence="4 12">4-hydroxy-tetrahydrodipicolinate synthase</fullName>
        <shortName evidence="12">HTPA synthase</shortName>
        <ecNumber evidence="4 12">4.3.3.7</ecNumber>
    </recommendedName>
</protein>
<dbReference type="InterPro" id="IPR020624">
    <property type="entry name" value="Schiff_base-form_aldolases_CS"/>
</dbReference>
<dbReference type="EMBL" id="BAUU01000003">
    <property type="protein sequence ID" value="GAE29304.1"/>
    <property type="molecule type" value="Genomic_DNA"/>
</dbReference>
<keyword evidence="5 12" id="KW-0963">Cytoplasm</keyword>
<dbReference type="GO" id="GO:0005829">
    <property type="term" value="C:cytosol"/>
    <property type="evidence" value="ECO:0007669"/>
    <property type="project" value="TreeGrafter"/>
</dbReference>
<dbReference type="HAMAP" id="MF_00418">
    <property type="entry name" value="DapA"/>
    <property type="match status" value="1"/>
</dbReference>
<dbReference type="PANTHER" id="PTHR12128:SF66">
    <property type="entry name" value="4-HYDROXY-2-OXOGLUTARATE ALDOLASE, MITOCHONDRIAL"/>
    <property type="match status" value="1"/>
</dbReference>
<evidence type="ECO:0000256" key="4">
    <source>
        <dbReference type="ARBA" id="ARBA00012086"/>
    </source>
</evidence>
<comment type="catalytic activity">
    <reaction evidence="11 12">
        <text>L-aspartate 4-semialdehyde + pyruvate = (2S,4S)-4-hydroxy-2,3,4,5-tetrahydrodipicolinate + H2O + H(+)</text>
        <dbReference type="Rhea" id="RHEA:34171"/>
        <dbReference type="ChEBI" id="CHEBI:15361"/>
        <dbReference type="ChEBI" id="CHEBI:15377"/>
        <dbReference type="ChEBI" id="CHEBI:15378"/>
        <dbReference type="ChEBI" id="CHEBI:67139"/>
        <dbReference type="ChEBI" id="CHEBI:537519"/>
        <dbReference type="EC" id="4.3.3.7"/>
    </reaction>
</comment>
<dbReference type="InterPro" id="IPR002220">
    <property type="entry name" value="DapA-like"/>
</dbReference>
<evidence type="ECO:0000313" key="16">
    <source>
        <dbReference type="EMBL" id="GAE29304.1"/>
    </source>
</evidence>
<dbReference type="CDD" id="cd00950">
    <property type="entry name" value="DHDPS"/>
    <property type="match status" value="1"/>
</dbReference>
<comment type="subcellular location">
    <subcellularLocation>
        <location evidence="12">Cytoplasm</location>
    </subcellularLocation>
</comment>
<keyword evidence="8 12" id="KW-0457">Lysine biosynthesis</keyword>
<comment type="caution">
    <text evidence="16">The sequence shown here is derived from an EMBL/GenBank/DDBJ whole genome shotgun (WGS) entry which is preliminary data.</text>
</comment>
<evidence type="ECO:0000256" key="2">
    <source>
        <dbReference type="ARBA" id="ARBA00005120"/>
    </source>
</evidence>
<sequence length="293" mass="31810">MMKIGKVITAMVTPFNSEGKVDYEQTKKLLDHLIANGSDAIILAGTTGESPTLTYDEKVSLFKLAVDYTQKRVPIIAGTGTNNTRASIHLTEVATKLGVDGILLVSPYYNKPSQLGIYEHFKAIAQATHLPIMLYNIPSRTGSQIDASTTISLSKIENIQAIKESSGDLELMATIIENTDDHFQVYTGDDSQALPSLAIGAKGVVSVAAHLIGKEIQNMINAYLNGNVVEAAQLHRQLLPIMKALFIAPNPVCVKYAISQLHFNVGSVRLPLASITKVEKELIDQQIRQINNG</sequence>
<evidence type="ECO:0000256" key="6">
    <source>
        <dbReference type="ARBA" id="ARBA00022605"/>
    </source>
</evidence>
<gene>
    <name evidence="12" type="primary">dapA</name>
    <name evidence="16" type="ORF">JCM9152_653</name>
</gene>
<dbReference type="EC" id="4.3.3.7" evidence="4 12"/>
<comment type="similarity">
    <text evidence="3 12 13">Belongs to the DapA family.</text>
</comment>
<keyword evidence="9 12" id="KW-0456">Lyase</keyword>
<keyword evidence="6 12" id="KW-0028">Amino-acid biosynthesis</keyword>
<dbReference type="NCBIfam" id="TIGR00674">
    <property type="entry name" value="dapA"/>
    <property type="match status" value="1"/>
</dbReference>
<dbReference type="PROSITE" id="PS00666">
    <property type="entry name" value="DHDPS_2"/>
    <property type="match status" value="1"/>
</dbReference>
<comment type="caution">
    <text evidence="12">Was originally thought to be a dihydrodipicolinate synthase (DHDPS), catalyzing the condensation of (S)-aspartate-beta-semialdehyde [(S)-ASA] and pyruvate to dihydrodipicolinate (DHDP). However, it was shown in E.coli that the product of the enzymatic reaction is not dihydrodipicolinate but in fact (4S)-4-hydroxy-2,3,4,5-tetrahydro-(2S)-dipicolinic acid (HTPA), and that the consecutive dehydration reaction leading to DHDP is not spontaneous but catalyzed by DapB.</text>
</comment>
<name>W4QD53_9BACI</name>
<dbReference type="PIRSF" id="PIRSF001365">
    <property type="entry name" value="DHDPS"/>
    <property type="match status" value="1"/>
</dbReference>
<dbReference type="GO" id="GO:0008840">
    <property type="term" value="F:4-hydroxy-tetrahydrodipicolinate synthase activity"/>
    <property type="evidence" value="ECO:0007669"/>
    <property type="project" value="UniProtKB-UniRule"/>
</dbReference>
<evidence type="ECO:0000256" key="13">
    <source>
        <dbReference type="PIRNR" id="PIRNR001365"/>
    </source>
</evidence>
<evidence type="ECO:0000256" key="3">
    <source>
        <dbReference type="ARBA" id="ARBA00007592"/>
    </source>
</evidence>